<accession>D8RTS8</accession>
<dbReference type="PRINTS" id="PR01035">
    <property type="entry name" value="TCRTETA"/>
</dbReference>
<dbReference type="EMBL" id="GL377589">
    <property type="protein sequence ID" value="EFJ24565.1"/>
    <property type="molecule type" value="Genomic_DNA"/>
</dbReference>
<dbReference type="InterPro" id="IPR020846">
    <property type="entry name" value="MFS_dom"/>
</dbReference>
<dbReference type="eggNOG" id="KOG2615">
    <property type="taxonomic scope" value="Eukaryota"/>
</dbReference>
<keyword evidence="9" id="KW-1185">Reference proteome</keyword>
<dbReference type="AlphaFoldDB" id="D8RTS8"/>
<dbReference type="KEGG" id="smo:SELMODRAFT_101350"/>
<dbReference type="InterPro" id="IPR001958">
    <property type="entry name" value="Tet-R_TetA/multi-R_MdtG-like"/>
</dbReference>
<feature type="transmembrane region" description="Helical" evidence="6">
    <location>
        <begin position="442"/>
        <end position="463"/>
    </location>
</feature>
<evidence type="ECO:0000259" key="7">
    <source>
        <dbReference type="PROSITE" id="PS50850"/>
    </source>
</evidence>
<feature type="transmembrane region" description="Helical" evidence="6">
    <location>
        <begin position="213"/>
        <end position="232"/>
    </location>
</feature>
<dbReference type="Gene3D" id="1.20.1250.20">
    <property type="entry name" value="MFS general substrate transporter like domains"/>
    <property type="match status" value="1"/>
</dbReference>
<sequence length="476" mass="51592">MADAEIPLLDEEKSFSGSVEGCPGCKAILIVRENHGFPKKLLFIVANMMLCNSLPIAVIFPFLYFMVQDFHVTKSDADIGYFAGWIGSSFMAGRALTGILWGTIADKYGRKPVIFCGIMSIIVFNTLFGLSKSFWMALTTRFLLGTFNGLLGTMTAYATEICSEEHVPFSVSLVGSMWGVGLILGPALGGYLSQPAIKYPGVFAGTIFDSYPYFLQALVITIYAVMVLAQLAQLPETLHKHEVFANDGKAGAYDPKESLLRNFPLISSILVYCIWAFHDIAFSETFSLWAVSPKRTGGLGWTSTDVGQALALSGLALLFFQLVIFPSLTRLFGPILLTRAVTALSIPLLVLLPSLTSLEDTWLRVVVTVIAILKCCLGVSILSMIHGTVWLRVCISTQRGAANGLSLSVVSLFRALGPAVGGSVFAFAQTRPHASILPGDQLLFFFLGATAFISVLSTFPPFLPQSTNKPIIEDDF</sequence>
<dbReference type="InParanoid" id="D8RTS8"/>
<evidence type="ECO:0000256" key="1">
    <source>
        <dbReference type="ARBA" id="ARBA00004141"/>
    </source>
</evidence>
<dbReference type="Pfam" id="PF07690">
    <property type="entry name" value="MFS_1"/>
    <property type="match status" value="1"/>
</dbReference>
<dbReference type="GO" id="GO:0022857">
    <property type="term" value="F:transmembrane transporter activity"/>
    <property type="evidence" value="ECO:0007669"/>
    <property type="project" value="InterPro"/>
</dbReference>
<evidence type="ECO:0000256" key="5">
    <source>
        <dbReference type="ARBA" id="ARBA00023136"/>
    </source>
</evidence>
<feature type="domain" description="Major facilitator superfamily (MFS) profile" evidence="7">
    <location>
        <begin position="41"/>
        <end position="466"/>
    </location>
</feature>
<evidence type="ECO:0000256" key="6">
    <source>
        <dbReference type="SAM" id="Phobius"/>
    </source>
</evidence>
<feature type="transmembrane region" description="Helical" evidence="6">
    <location>
        <begin position="142"/>
        <end position="159"/>
    </location>
</feature>
<reference evidence="8 9" key="1">
    <citation type="journal article" date="2011" name="Science">
        <title>The Selaginella genome identifies genetic changes associated with the evolution of vascular plants.</title>
        <authorList>
            <person name="Banks J.A."/>
            <person name="Nishiyama T."/>
            <person name="Hasebe M."/>
            <person name="Bowman J.L."/>
            <person name="Gribskov M."/>
            <person name="dePamphilis C."/>
            <person name="Albert V.A."/>
            <person name="Aono N."/>
            <person name="Aoyama T."/>
            <person name="Ambrose B.A."/>
            <person name="Ashton N.W."/>
            <person name="Axtell M.J."/>
            <person name="Barker E."/>
            <person name="Barker M.S."/>
            <person name="Bennetzen J.L."/>
            <person name="Bonawitz N.D."/>
            <person name="Chapple C."/>
            <person name="Cheng C."/>
            <person name="Correa L.G."/>
            <person name="Dacre M."/>
            <person name="DeBarry J."/>
            <person name="Dreyer I."/>
            <person name="Elias M."/>
            <person name="Engstrom E.M."/>
            <person name="Estelle M."/>
            <person name="Feng L."/>
            <person name="Finet C."/>
            <person name="Floyd S.K."/>
            <person name="Frommer W.B."/>
            <person name="Fujita T."/>
            <person name="Gramzow L."/>
            <person name="Gutensohn M."/>
            <person name="Harholt J."/>
            <person name="Hattori M."/>
            <person name="Heyl A."/>
            <person name="Hirai T."/>
            <person name="Hiwatashi Y."/>
            <person name="Ishikawa M."/>
            <person name="Iwata M."/>
            <person name="Karol K.G."/>
            <person name="Koehler B."/>
            <person name="Kolukisaoglu U."/>
            <person name="Kubo M."/>
            <person name="Kurata T."/>
            <person name="Lalonde S."/>
            <person name="Li K."/>
            <person name="Li Y."/>
            <person name="Litt A."/>
            <person name="Lyons E."/>
            <person name="Manning G."/>
            <person name="Maruyama T."/>
            <person name="Michael T.P."/>
            <person name="Mikami K."/>
            <person name="Miyazaki S."/>
            <person name="Morinaga S."/>
            <person name="Murata T."/>
            <person name="Mueller-Roeber B."/>
            <person name="Nelson D.R."/>
            <person name="Obara M."/>
            <person name="Oguri Y."/>
            <person name="Olmstead R.G."/>
            <person name="Onodera N."/>
            <person name="Petersen B.L."/>
            <person name="Pils B."/>
            <person name="Prigge M."/>
            <person name="Rensing S.A."/>
            <person name="Riano-Pachon D.M."/>
            <person name="Roberts A.W."/>
            <person name="Sato Y."/>
            <person name="Scheller H.V."/>
            <person name="Schulz B."/>
            <person name="Schulz C."/>
            <person name="Shakirov E.V."/>
            <person name="Shibagaki N."/>
            <person name="Shinohara N."/>
            <person name="Shippen D.E."/>
            <person name="Soerensen I."/>
            <person name="Sotooka R."/>
            <person name="Sugimoto N."/>
            <person name="Sugita M."/>
            <person name="Sumikawa N."/>
            <person name="Tanurdzic M."/>
            <person name="Theissen G."/>
            <person name="Ulvskov P."/>
            <person name="Wakazuki S."/>
            <person name="Weng J.K."/>
            <person name="Willats W.W."/>
            <person name="Wipf D."/>
            <person name="Wolf P.G."/>
            <person name="Yang L."/>
            <person name="Zimmer A.D."/>
            <person name="Zhu Q."/>
            <person name="Mitros T."/>
            <person name="Hellsten U."/>
            <person name="Loque D."/>
            <person name="Otillar R."/>
            <person name="Salamov A."/>
            <person name="Schmutz J."/>
            <person name="Shapiro H."/>
            <person name="Lindquist E."/>
            <person name="Lucas S."/>
            <person name="Rokhsar D."/>
            <person name="Grigoriev I.V."/>
        </authorList>
    </citation>
    <scope>NUCLEOTIDE SEQUENCE [LARGE SCALE GENOMIC DNA]</scope>
</reference>
<dbReference type="OMA" id="WMRYPYF"/>
<dbReference type="InterPro" id="IPR036259">
    <property type="entry name" value="MFS_trans_sf"/>
</dbReference>
<keyword evidence="2" id="KW-0813">Transport</keyword>
<feature type="transmembrane region" description="Helical" evidence="6">
    <location>
        <begin position="269"/>
        <end position="289"/>
    </location>
</feature>
<organism evidence="9">
    <name type="scientific">Selaginella moellendorffii</name>
    <name type="common">Spikemoss</name>
    <dbReference type="NCBI Taxonomy" id="88036"/>
    <lineage>
        <taxon>Eukaryota</taxon>
        <taxon>Viridiplantae</taxon>
        <taxon>Streptophyta</taxon>
        <taxon>Embryophyta</taxon>
        <taxon>Tracheophyta</taxon>
        <taxon>Lycopodiopsida</taxon>
        <taxon>Selaginellales</taxon>
        <taxon>Selaginellaceae</taxon>
        <taxon>Selaginella</taxon>
    </lineage>
</organism>
<dbReference type="PANTHER" id="PTHR23504:SF15">
    <property type="entry name" value="MAJOR FACILITATOR SUPERFAMILY (MFS) PROFILE DOMAIN-CONTAINING PROTEIN"/>
    <property type="match status" value="1"/>
</dbReference>
<dbReference type="PROSITE" id="PS50850">
    <property type="entry name" value="MFS"/>
    <property type="match status" value="1"/>
</dbReference>
<feature type="transmembrane region" description="Helical" evidence="6">
    <location>
        <begin position="171"/>
        <end position="193"/>
    </location>
</feature>
<keyword evidence="4 6" id="KW-1133">Transmembrane helix</keyword>
<proteinExistence type="predicted"/>
<dbReference type="SUPFAM" id="SSF103473">
    <property type="entry name" value="MFS general substrate transporter"/>
    <property type="match status" value="1"/>
</dbReference>
<keyword evidence="3 6" id="KW-0812">Transmembrane</keyword>
<evidence type="ECO:0000256" key="4">
    <source>
        <dbReference type="ARBA" id="ARBA00022989"/>
    </source>
</evidence>
<feature type="transmembrane region" description="Helical" evidence="6">
    <location>
        <begin position="79"/>
        <end position="101"/>
    </location>
</feature>
<dbReference type="CDD" id="cd17330">
    <property type="entry name" value="MFS_SLC46_TetA_like"/>
    <property type="match status" value="1"/>
</dbReference>
<evidence type="ECO:0000256" key="2">
    <source>
        <dbReference type="ARBA" id="ARBA00022448"/>
    </source>
</evidence>
<evidence type="ECO:0000313" key="9">
    <source>
        <dbReference type="Proteomes" id="UP000001514"/>
    </source>
</evidence>
<comment type="subcellular location">
    <subcellularLocation>
        <location evidence="1">Membrane</location>
        <topology evidence="1">Multi-pass membrane protein</topology>
    </subcellularLocation>
</comment>
<dbReference type="InterPro" id="IPR011701">
    <property type="entry name" value="MFS"/>
</dbReference>
<evidence type="ECO:0000256" key="3">
    <source>
        <dbReference type="ARBA" id="ARBA00022692"/>
    </source>
</evidence>
<feature type="transmembrane region" description="Helical" evidence="6">
    <location>
        <begin position="405"/>
        <end position="430"/>
    </location>
</feature>
<dbReference type="Gramene" id="EFJ24565">
    <property type="protein sequence ID" value="EFJ24565"/>
    <property type="gene ID" value="SELMODRAFT_101350"/>
</dbReference>
<dbReference type="Proteomes" id="UP000001514">
    <property type="component" value="Unassembled WGS sequence"/>
</dbReference>
<dbReference type="GO" id="GO:0016020">
    <property type="term" value="C:membrane"/>
    <property type="evidence" value="ECO:0007669"/>
    <property type="project" value="UniProtKB-SubCell"/>
</dbReference>
<dbReference type="HOGENOM" id="CLU_001265_54_2_1"/>
<feature type="transmembrane region" description="Helical" evidence="6">
    <location>
        <begin position="41"/>
        <end position="67"/>
    </location>
</feature>
<dbReference type="PANTHER" id="PTHR23504">
    <property type="entry name" value="MAJOR FACILITATOR SUPERFAMILY DOMAIN-CONTAINING PROTEIN 10"/>
    <property type="match status" value="1"/>
</dbReference>
<feature type="transmembrane region" description="Helical" evidence="6">
    <location>
        <begin position="362"/>
        <end position="385"/>
    </location>
</feature>
<gene>
    <name evidence="8" type="ORF">SELMODRAFT_101350</name>
</gene>
<keyword evidence="5 6" id="KW-0472">Membrane</keyword>
<dbReference type="FunCoup" id="D8RTS8">
    <property type="interactions" value="1739"/>
</dbReference>
<name>D8RTS8_SELML</name>
<feature type="transmembrane region" description="Helical" evidence="6">
    <location>
        <begin position="336"/>
        <end position="356"/>
    </location>
</feature>
<protein>
    <recommendedName>
        <fullName evidence="7">Major facilitator superfamily (MFS) profile domain-containing protein</fullName>
    </recommendedName>
</protein>
<evidence type="ECO:0000313" key="8">
    <source>
        <dbReference type="EMBL" id="EFJ24565.1"/>
    </source>
</evidence>
<feature type="transmembrane region" description="Helical" evidence="6">
    <location>
        <begin position="113"/>
        <end position="130"/>
    </location>
</feature>
<feature type="transmembrane region" description="Helical" evidence="6">
    <location>
        <begin position="309"/>
        <end position="329"/>
    </location>
</feature>